<dbReference type="OrthoDB" id="9828624at2"/>
<comment type="caution">
    <text evidence="1">The sequence shown here is derived from an EMBL/GenBank/DDBJ whole genome shotgun (WGS) entry which is preliminary data.</text>
</comment>
<evidence type="ECO:0000313" key="1">
    <source>
        <dbReference type="EMBL" id="PWC26593.1"/>
    </source>
</evidence>
<reference evidence="2" key="1">
    <citation type="submission" date="2017-10" db="EMBL/GenBank/DDBJ databases">
        <authorList>
            <person name="Toshchakov S.V."/>
            <person name="Goeva M.A."/>
        </authorList>
    </citation>
    <scope>NUCLEOTIDE SEQUENCE [LARGE SCALE GENOMIC DNA]</scope>
    <source>
        <strain evidence="2">JR1/69-1-13</strain>
    </source>
</reference>
<protein>
    <submittedName>
        <fullName evidence="1">Uncharacterized protein</fullName>
    </submittedName>
</protein>
<gene>
    <name evidence="1" type="ORF">CR165_22380</name>
</gene>
<sequence>MGKPAKKRAEADWGDLCSVSTPFRKAAKVALPPLRSPGRPRKYPFLTLQPGDSFYIPPAEGADRTRLVKNARRALDMLRRANFGGLGSRLWANRRFTFRRWQDGWRCWRVD</sequence>
<organism evidence="1 2">
    <name type="scientific">Teichococcus aestuarii</name>
    <dbReference type="NCBI Taxonomy" id="568898"/>
    <lineage>
        <taxon>Bacteria</taxon>
        <taxon>Pseudomonadati</taxon>
        <taxon>Pseudomonadota</taxon>
        <taxon>Alphaproteobacteria</taxon>
        <taxon>Acetobacterales</taxon>
        <taxon>Roseomonadaceae</taxon>
        <taxon>Roseomonas</taxon>
    </lineage>
</organism>
<evidence type="ECO:0000313" key="2">
    <source>
        <dbReference type="Proteomes" id="UP000245048"/>
    </source>
</evidence>
<proteinExistence type="predicted"/>
<dbReference type="AlphaFoldDB" id="A0A2U1UY63"/>
<accession>A0A2U1UY63</accession>
<keyword evidence="2" id="KW-1185">Reference proteome</keyword>
<name>A0A2U1UY63_9PROT</name>
<dbReference type="EMBL" id="PDOA01000030">
    <property type="protein sequence ID" value="PWC26593.1"/>
    <property type="molecule type" value="Genomic_DNA"/>
</dbReference>
<dbReference type="RefSeq" id="WP_109519146.1">
    <property type="nucleotide sequence ID" value="NZ_PDOA01000030.1"/>
</dbReference>
<dbReference type="Proteomes" id="UP000245048">
    <property type="component" value="Unassembled WGS sequence"/>
</dbReference>